<feature type="transmembrane region" description="Helical" evidence="5">
    <location>
        <begin position="35"/>
        <end position="61"/>
    </location>
</feature>
<dbReference type="OrthoDB" id="196103at2759"/>
<dbReference type="GeneID" id="55967390"/>
<dbReference type="EMBL" id="JAANYQ010000002">
    <property type="protein sequence ID" value="KAF4125914.1"/>
    <property type="molecule type" value="Genomic_DNA"/>
</dbReference>
<sequence length="495" mass="54770">VATTRAVTRDSDTGEFVDRPAGWIYKGFRVFGHELWYASPTIQLLMVSIVCFLCPGMFNALSGLGGGGQVDTDAQTYANTALYGVFAVVGFFSGTIANVIGLRLTLAMGGIGYALYASSFLAYSHIQSLPFVVFAGAFLGISAGLLWTAQGAIMMAYPTENLKGRYISWFWIIFNTGAVIGSLIPLAQNVNKTSGPVSDGTYAAFIVLMVLGLVLGLFIVNADKVIREDGTKVILMKNASWRTEFFGLWETLWNDPWITLLFPMFFASNIFYTYQNNGLNATHFNIRSRSLNGLLYWLAQIFGAILMGYALDFTRLRRSVRAKVSFVVLLIFTMAIWGGGYAWESKQVSRKEASTAEYQNTQLVDWTDGGEKFIGPMFLYFFYGFFDAVWQTSIYWYMGCLSNSGRKAANLAGFYKGIQSAGACAWWALDSQKMDYTEMFGITWGLLGLGLIAAFPIVWFRIRDTVEIEEDLKFSDETVADVVIGAAEPKGDAKA</sequence>
<reference evidence="6" key="1">
    <citation type="submission" date="2020-03" db="EMBL/GenBank/DDBJ databases">
        <title>Site-based positive gene gene selection in Geosmithia morbida across the United States reveals a broad range of putative effectors and factors for local host and environmental adapation.</title>
        <authorList>
            <person name="Onufrak A."/>
            <person name="Murdoch R.W."/>
            <person name="Gazis R."/>
            <person name="Huff M."/>
            <person name="Staton M."/>
            <person name="Klingeman W."/>
            <person name="Hadziabdic D."/>
        </authorList>
    </citation>
    <scope>NUCLEOTIDE SEQUENCE</scope>
    <source>
        <strain evidence="6">1262</strain>
    </source>
</reference>
<dbReference type="InterPro" id="IPR036259">
    <property type="entry name" value="MFS_trans_sf"/>
</dbReference>
<name>A0A9P5D8W2_9HYPO</name>
<gene>
    <name evidence="6" type="ORF">GMORB2_1160</name>
</gene>
<evidence type="ECO:0000256" key="3">
    <source>
        <dbReference type="ARBA" id="ARBA00022989"/>
    </source>
</evidence>
<feature type="transmembrane region" description="Helical" evidence="5">
    <location>
        <begin position="200"/>
        <end position="220"/>
    </location>
</feature>
<keyword evidence="7" id="KW-1185">Reference proteome</keyword>
<evidence type="ECO:0000256" key="4">
    <source>
        <dbReference type="ARBA" id="ARBA00023136"/>
    </source>
</evidence>
<feature type="transmembrane region" description="Helical" evidence="5">
    <location>
        <begin position="324"/>
        <end position="343"/>
    </location>
</feature>
<evidence type="ECO:0000256" key="1">
    <source>
        <dbReference type="ARBA" id="ARBA00004141"/>
    </source>
</evidence>
<feature type="non-terminal residue" evidence="6">
    <location>
        <position position="495"/>
    </location>
</feature>
<feature type="transmembrane region" description="Helical" evidence="5">
    <location>
        <begin position="257"/>
        <end position="274"/>
    </location>
</feature>
<keyword evidence="2 5" id="KW-0812">Transmembrane</keyword>
<dbReference type="GO" id="GO:0022857">
    <property type="term" value="F:transmembrane transporter activity"/>
    <property type="evidence" value="ECO:0007669"/>
    <property type="project" value="InterPro"/>
</dbReference>
<dbReference type="RefSeq" id="XP_035324566.1">
    <property type="nucleotide sequence ID" value="XM_035463142.1"/>
</dbReference>
<dbReference type="AlphaFoldDB" id="A0A9P5D8W2"/>
<dbReference type="PANTHER" id="PTHR23294">
    <property type="entry name" value="ET TRANSLATION PRODUCT-RELATED"/>
    <property type="match status" value="1"/>
</dbReference>
<feature type="transmembrane region" description="Helical" evidence="5">
    <location>
        <begin position="441"/>
        <end position="460"/>
    </location>
</feature>
<evidence type="ECO:0000256" key="2">
    <source>
        <dbReference type="ARBA" id="ARBA00022692"/>
    </source>
</evidence>
<dbReference type="SUPFAM" id="SSF103473">
    <property type="entry name" value="MFS general substrate transporter"/>
    <property type="match status" value="1"/>
</dbReference>
<protein>
    <submittedName>
        <fullName evidence="6">Ion channel regulatory protein UNC-93</fullName>
    </submittedName>
</protein>
<evidence type="ECO:0000256" key="5">
    <source>
        <dbReference type="SAM" id="Phobius"/>
    </source>
</evidence>
<dbReference type="InterPro" id="IPR051617">
    <property type="entry name" value="UNC-93-like_regulator"/>
</dbReference>
<dbReference type="Pfam" id="PF07690">
    <property type="entry name" value="MFS_1"/>
    <property type="match status" value="1"/>
</dbReference>
<dbReference type="Proteomes" id="UP000749293">
    <property type="component" value="Unassembled WGS sequence"/>
</dbReference>
<proteinExistence type="predicted"/>
<evidence type="ECO:0000313" key="7">
    <source>
        <dbReference type="Proteomes" id="UP000749293"/>
    </source>
</evidence>
<feature type="transmembrane region" description="Helical" evidence="5">
    <location>
        <begin position="294"/>
        <end position="312"/>
    </location>
</feature>
<dbReference type="GO" id="GO:0016020">
    <property type="term" value="C:membrane"/>
    <property type="evidence" value="ECO:0007669"/>
    <property type="project" value="UniProtKB-SubCell"/>
</dbReference>
<feature type="transmembrane region" description="Helical" evidence="5">
    <location>
        <begin position="377"/>
        <end position="397"/>
    </location>
</feature>
<feature type="transmembrane region" description="Helical" evidence="5">
    <location>
        <begin position="81"/>
        <end position="100"/>
    </location>
</feature>
<dbReference type="PANTHER" id="PTHR23294:SF59">
    <property type="entry name" value="UNC93-LIKE PROTEIN C922.05C"/>
    <property type="match status" value="1"/>
</dbReference>
<organism evidence="6 7">
    <name type="scientific">Geosmithia morbida</name>
    <dbReference type="NCBI Taxonomy" id="1094350"/>
    <lineage>
        <taxon>Eukaryota</taxon>
        <taxon>Fungi</taxon>
        <taxon>Dikarya</taxon>
        <taxon>Ascomycota</taxon>
        <taxon>Pezizomycotina</taxon>
        <taxon>Sordariomycetes</taxon>
        <taxon>Hypocreomycetidae</taxon>
        <taxon>Hypocreales</taxon>
        <taxon>Bionectriaceae</taxon>
        <taxon>Geosmithia</taxon>
    </lineage>
</organism>
<feature type="transmembrane region" description="Helical" evidence="5">
    <location>
        <begin position="132"/>
        <end position="157"/>
    </location>
</feature>
<keyword evidence="4 5" id="KW-0472">Membrane</keyword>
<dbReference type="InterPro" id="IPR011701">
    <property type="entry name" value="MFS"/>
</dbReference>
<feature type="transmembrane region" description="Helical" evidence="5">
    <location>
        <begin position="409"/>
        <end position="429"/>
    </location>
</feature>
<dbReference type="Gene3D" id="1.20.1250.20">
    <property type="entry name" value="MFS general substrate transporter like domains"/>
    <property type="match status" value="1"/>
</dbReference>
<feature type="transmembrane region" description="Helical" evidence="5">
    <location>
        <begin position="107"/>
        <end position="126"/>
    </location>
</feature>
<comment type="subcellular location">
    <subcellularLocation>
        <location evidence="1">Membrane</location>
        <topology evidence="1">Multi-pass membrane protein</topology>
    </subcellularLocation>
</comment>
<evidence type="ECO:0000313" key="6">
    <source>
        <dbReference type="EMBL" id="KAF4125914.1"/>
    </source>
</evidence>
<feature type="transmembrane region" description="Helical" evidence="5">
    <location>
        <begin position="169"/>
        <end position="188"/>
    </location>
</feature>
<comment type="caution">
    <text evidence="6">The sequence shown here is derived from an EMBL/GenBank/DDBJ whole genome shotgun (WGS) entry which is preliminary data.</text>
</comment>
<accession>A0A9P5D8W2</accession>
<keyword evidence="3 5" id="KW-1133">Transmembrane helix</keyword>